<reference evidence="2 4" key="1">
    <citation type="submission" date="2016-10" db="EMBL/GenBank/DDBJ databases">
        <title>Complete Genome Sequence of Acetogen Clostridium formicoaceticum ATCC 27076.</title>
        <authorList>
            <person name="Bao T."/>
            <person name="Cheng C."/>
            <person name="Zhao J."/>
            <person name="Yang S.-T."/>
            <person name="Wang J."/>
            <person name="Wang M."/>
        </authorList>
    </citation>
    <scope>NUCLEOTIDE SEQUENCE [LARGE SCALE GENOMIC DNA]</scope>
    <source>
        <strain evidence="2 4">ATCC 27076</strain>
    </source>
</reference>
<dbReference type="Proteomes" id="UP000192478">
    <property type="component" value="Chromosome"/>
</dbReference>
<reference evidence="3 5" key="2">
    <citation type="submission" date="2017-03" db="EMBL/GenBank/DDBJ databases">
        <title>Complete sequence of Clostridium formicaceticum DSM 92.</title>
        <authorList>
            <person name="Poehlein A."/>
            <person name="Karl M."/>
            <person name="Bengelsdorf F.R."/>
            <person name="Duerre P."/>
            <person name="Daniel R."/>
        </authorList>
    </citation>
    <scope>NUCLEOTIDE SEQUENCE [LARGE SCALE GENOMIC DNA]</scope>
    <source>
        <strain evidence="3 5">DSM 92</strain>
    </source>
</reference>
<dbReference type="Proteomes" id="UP000177894">
    <property type="component" value="Chromosome"/>
</dbReference>
<gene>
    <name evidence="2" type="ORF">BJL90_14315</name>
    <name evidence="3" type="ORF">CLFO_18060</name>
</gene>
<protein>
    <submittedName>
        <fullName evidence="3">Uncharacterized protein</fullName>
    </submittedName>
</protein>
<dbReference type="KEGG" id="cfm:BJL90_14315"/>
<evidence type="ECO:0000256" key="1">
    <source>
        <dbReference type="SAM" id="Coils"/>
    </source>
</evidence>
<organism evidence="3 5">
    <name type="scientific">Clostridium formicaceticum</name>
    <dbReference type="NCBI Taxonomy" id="1497"/>
    <lineage>
        <taxon>Bacteria</taxon>
        <taxon>Bacillati</taxon>
        <taxon>Bacillota</taxon>
        <taxon>Clostridia</taxon>
        <taxon>Eubacteriales</taxon>
        <taxon>Clostridiaceae</taxon>
        <taxon>Clostridium</taxon>
    </lineage>
</organism>
<evidence type="ECO:0000313" key="3">
    <source>
        <dbReference type="EMBL" id="ARE87406.1"/>
    </source>
</evidence>
<sequence>MNVKILDQQVRKSVGAAVVVTRTTEEILTKEQIRNEIDNYKRQQQQLIQQSQNIKAQYDLIDAKIGELEEFMAIIPQEEEEGKLEVL</sequence>
<keyword evidence="4" id="KW-1185">Reference proteome</keyword>
<dbReference type="EMBL" id="CP017603">
    <property type="protein sequence ID" value="AOY76927.1"/>
    <property type="molecule type" value="Genomic_DNA"/>
</dbReference>
<dbReference type="RefSeq" id="WP_070969379.1">
    <property type="nucleotide sequence ID" value="NZ_CP017603.1"/>
</dbReference>
<dbReference type="EMBL" id="CP020559">
    <property type="protein sequence ID" value="ARE87406.1"/>
    <property type="molecule type" value="Genomic_DNA"/>
</dbReference>
<evidence type="ECO:0000313" key="2">
    <source>
        <dbReference type="EMBL" id="AOY76927.1"/>
    </source>
</evidence>
<dbReference type="AlphaFoldDB" id="A0AAC9WG32"/>
<feature type="coiled-coil region" evidence="1">
    <location>
        <begin position="30"/>
        <end position="57"/>
    </location>
</feature>
<keyword evidence="1" id="KW-0175">Coiled coil</keyword>
<evidence type="ECO:0000313" key="5">
    <source>
        <dbReference type="Proteomes" id="UP000192478"/>
    </source>
</evidence>
<proteinExistence type="predicted"/>
<name>A0AAC9WG32_9CLOT</name>
<evidence type="ECO:0000313" key="4">
    <source>
        <dbReference type="Proteomes" id="UP000177894"/>
    </source>
</evidence>
<accession>A0AAC9WG32</accession>